<dbReference type="Proteomes" id="UP001446205">
    <property type="component" value="Unassembled WGS sequence"/>
</dbReference>
<feature type="transmembrane region" description="Helical" evidence="1">
    <location>
        <begin position="44"/>
        <end position="62"/>
    </location>
</feature>
<dbReference type="EMBL" id="JBBPCO010000010">
    <property type="protein sequence ID" value="MEK8090273.1"/>
    <property type="molecule type" value="Genomic_DNA"/>
</dbReference>
<feature type="transmembrane region" description="Helical" evidence="1">
    <location>
        <begin position="12"/>
        <end position="32"/>
    </location>
</feature>
<dbReference type="RefSeq" id="WP_341371328.1">
    <property type="nucleotide sequence ID" value="NZ_JBBPCO010000010.1"/>
</dbReference>
<evidence type="ECO:0000256" key="1">
    <source>
        <dbReference type="SAM" id="Phobius"/>
    </source>
</evidence>
<name>A0ABU9DC17_9PROT</name>
<evidence type="ECO:0000313" key="2">
    <source>
        <dbReference type="EMBL" id="MEK8090273.1"/>
    </source>
</evidence>
<gene>
    <name evidence="2" type="ORF">WOB96_10920</name>
</gene>
<keyword evidence="1" id="KW-1133">Transmembrane helix</keyword>
<reference evidence="2 3" key="1">
    <citation type="submission" date="2024-04" db="EMBL/GenBank/DDBJ databases">
        <authorList>
            <person name="Abashina T."/>
            <person name="Shaikin A."/>
        </authorList>
    </citation>
    <scope>NUCLEOTIDE SEQUENCE [LARGE SCALE GENOMIC DNA]</scope>
    <source>
        <strain evidence="2 3">AAFK</strain>
    </source>
</reference>
<evidence type="ECO:0000313" key="3">
    <source>
        <dbReference type="Proteomes" id="UP001446205"/>
    </source>
</evidence>
<keyword evidence="3" id="KW-1185">Reference proteome</keyword>
<keyword evidence="1" id="KW-0472">Membrane</keyword>
<sequence>MDTVTVLALRKAFALPFYVGLAVTYALFLLGSQRLIRRVGPVRFTAYSMIVASLTALAVATVKGHPTGRETECRSLRMASSSLNWISSQGRPCRHRCFVN</sequence>
<protein>
    <submittedName>
        <fullName evidence="2">Uncharacterized protein</fullName>
    </submittedName>
</protein>
<proteinExistence type="predicted"/>
<accession>A0ABU9DC17</accession>
<keyword evidence="1" id="KW-0812">Transmembrane</keyword>
<comment type="caution">
    <text evidence="2">The sequence shown here is derived from an EMBL/GenBank/DDBJ whole genome shotgun (WGS) entry which is preliminary data.</text>
</comment>
<organism evidence="2 3">
    <name type="scientific">Thermithiobacillus plumbiphilus</name>
    <dbReference type="NCBI Taxonomy" id="1729899"/>
    <lineage>
        <taxon>Bacteria</taxon>
        <taxon>Pseudomonadati</taxon>
        <taxon>Pseudomonadota</taxon>
        <taxon>Acidithiobacillia</taxon>
        <taxon>Acidithiobacillales</taxon>
        <taxon>Thermithiobacillaceae</taxon>
        <taxon>Thermithiobacillus</taxon>
    </lineage>
</organism>